<dbReference type="HOGENOM" id="CLU_2359340_0_0_1"/>
<sequence length="96" mass="10529">MSDSYLYQHNAGNNPHQYGEQSYYSPPPQQGNYPPAQSYAPQQSYPGGFLGATGGALAGAAGMGLVSKLSMTRRRVTRNPRRSPRRSLRKSLGRKK</sequence>
<proteinExistence type="predicted"/>
<feature type="transmembrane region" description="Helical" evidence="2">
    <location>
        <begin position="45"/>
        <end position="66"/>
    </location>
</feature>
<accession>A0A017SNY1</accession>
<keyword evidence="4" id="KW-1185">Reference proteome</keyword>
<feature type="compositionally biased region" description="Basic residues" evidence="1">
    <location>
        <begin position="71"/>
        <end position="96"/>
    </location>
</feature>
<dbReference type="GeneID" id="63693130"/>
<keyword evidence="2" id="KW-1133">Transmembrane helix</keyword>
<evidence type="ECO:0000256" key="2">
    <source>
        <dbReference type="SAM" id="Phobius"/>
    </source>
</evidence>
<protein>
    <submittedName>
        <fullName evidence="3">Uncharacterized protein</fullName>
    </submittedName>
</protein>
<dbReference type="Proteomes" id="UP000019804">
    <property type="component" value="Unassembled WGS sequence"/>
</dbReference>
<dbReference type="EMBL" id="KK088413">
    <property type="protein sequence ID" value="EYE98678.1"/>
    <property type="molecule type" value="Genomic_DNA"/>
</dbReference>
<feature type="region of interest" description="Disordered" evidence="1">
    <location>
        <begin position="67"/>
        <end position="96"/>
    </location>
</feature>
<feature type="compositionally biased region" description="Polar residues" evidence="1">
    <location>
        <begin position="1"/>
        <end position="24"/>
    </location>
</feature>
<keyword evidence="2" id="KW-0472">Membrane</keyword>
<evidence type="ECO:0000313" key="3">
    <source>
        <dbReference type="EMBL" id="EYE98678.1"/>
    </source>
</evidence>
<organism evidence="3 4">
    <name type="scientific">Aspergillus ruber (strain CBS 135680)</name>
    <dbReference type="NCBI Taxonomy" id="1388766"/>
    <lineage>
        <taxon>Eukaryota</taxon>
        <taxon>Fungi</taxon>
        <taxon>Dikarya</taxon>
        <taxon>Ascomycota</taxon>
        <taxon>Pezizomycotina</taxon>
        <taxon>Eurotiomycetes</taxon>
        <taxon>Eurotiomycetidae</taxon>
        <taxon>Eurotiales</taxon>
        <taxon>Aspergillaceae</taxon>
        <taxon>Aspergillus</taxon>
        <taxon>Aspergillus subgen. Aspergillus</taxon>
    </lineage>
</organism>
<keyword evidence="2" id="KW-0812">Transmembrane</keyword>
<evidence type="ECO:0000313" key="4">
    <source>
        <dbReference type="Proteomes" id="UP000019804"/>
    </source>
</evidence>
<dbReference type="AlphaFoldDB" id="A0A017SNY1"/>
<reference evidence="4" key="1">
    <citation type="journal article" date="2014" name="Nat. Commun.">
        <title>Genomic adaptations of the halophilic Dead Sea filamentous fungus Eurotium rubrum.</title>
        <authorList>
            <person name="Kis-Papo T."/>
            <person name="Weig A.R."/>
            <person name="Riley R."/>
            <person name="Persoh D."/>
            <person name="Salamov A."/>
            <person name="Sun H."/>
            <person name="Lipzen A."/>
            <person name="Wasser S.P."/>
            <person name="Rambold G."/>
            <person name="Grigoriev I.V."/>
            <person name="Nevo E."/>
        </authorList>
    </citation>
    <scope>NUCLEOTIDE SEQUENCE [LARGE SCALE GENOMIC DNA]</scope>
    <source>
        <strain evidence="4">CBS 135680</strain>
    </source>
</reference>
<feature type="region of interest" description="Disordered" evidence="1">
    <location>
        <begin position="1"/>
        <end position="52"/>
    </location>
</feature>
<dbReference type="RefSeq" id="XP_040642366.1">
    <property type="nucleotide sequence ID" value="XM_040778006.1"/>
</dbReference>
<evidence type="ECO:0000256" key="1">
    <source>
        <dbReference type="SAM" id="MobiDB-lite"/>
    </source>
</evidence>
<name>A0A017SNY1_ASPRC</name>
<gene>
    <name evidence="3" type="ORF">EURHEDRAFT_220371</name>
</gene>